<feature type="compositionally biased region" description="Basic and acidic residues" evidence="1">
    <location>
        <begin position="464"/>
        <end position="477"/>
    </location>
</feature>
<proteinExistence type="predicted"/>
<evidence type="ECO:0000256" key="2">
    <source>
        <dbReference type="SAM" id="Phobius"/>
    </source>
</evidence>
<reference evidence="3" key="2">
    <citation type="submission" date="2020-09" db="EMBL/GenBank/DDBJ databases">
        <authorList>
            <person name="Yu Y."/>
        </authorList>
    </citation>
    <scope>NUCLEOTIDE SEQUENCE</scope>
    <source>
        <strain evidence="3">KCTC 49039</strain>
    </source>
</reference>
<reference evidence="3" key="1">
    <citation type="journal article" date="2018" name="Curr. Microbiol.">
        <title>Cellulosimicrobium arenosum sp. nov., Isolated from Marine Sediment Sand.</title>
        <authorList>
            <person name="Oh M."/>
            <person name="Kim J.H."/>
            <person name="Yoon J.H."/>
            <person name="Schumann P."/>
            <person name="Kim W."/>
        </authorList>
    </citation>
    <scope>NUCLEOTIDE SEQUENCE</scope>
    <source>
        <strain evidence="3">KCTC 49039</strain>
    </source>
</reference>
<feature type="transmembrane region" description="Helical" evidence="2">
    <location>
        <begin position="404"/>
        <end position="422"/>
    </location>
</feature>
<feature type="region of interest" description="Disordered" evidence="1">
    <location>
        <begin position="1"/>
        <end position="20"/>
    </location>
</feature>
<keyword evidence="2" id="KW-0812">Transmembrane</keyword>
<feature type="transmembrane region" description="Helical" evidence="2">
    <location>
        <begin position="428"/>
        <end position="447"/>
    </location>
</feature>
<feature type="transmembrane region" description="Helical" evidence="2">
    <location>
        <begin position="267"/>
        <end position="284"/>
    </location>
</feature>
<feature type="transmembrane region" description="Helical" evidence="2">
    <location>
        <begin position="56"/>
        <end position="77"/>
    </location>
</feature>
<feature type="region of interest" description="Disordered" evidence="1">
    <location>
        <begin position="451"/>
        <end position="477"/>
    </location>
</feature>
<gene>
    <name evidence="3" type="ORF">IF651_10750</name>
</gene>
<protein>
    <recommendedName>
        <fullName evidence="5">Integral membrane protein</fullName>
    </recommendedName>
</protein>
<dbReference type="AlphaFoldDB" id="A0A927PCM5"/>
<feature type="transmembrane region" description="Helical" evidence="2">
    <location>
        <begin position="291"/>
        <end position="315"/>
    </location>
</feature>
<evidence type="ECO:0000313" key="4">
    <source>
        <dbReference type="Proteomes" id="UP000610846"/>
    </source>
</evidence>
<evidence type="ECO:0008006" key="5">
    <source>
        <dbReference type="Google" id="ProtNLM"/>
    </source>
</evidence>
<keyword evidence="2" id="KW-0472">Membrane</keyword>
<keyword evidence="4" id="KW-1185">Reference proteome</keyword>
<feature type="transmembrane region" description="Helical" evidence="2">
    <location>
        <begin position="343"/>
        <end position="361"/>
    </location>
</feature>
<accession>A0A927PCM5</accession>
<evidence type="ECO:0000256" key="1">
    <source>
        <dbReference type="SAM" id="MobiDB-lite"/>
    </source>
</evidence>
<dbReference type="Proteomes" id="UP000610846">
    <property type="component" value="Unassembled WGS sequence"/>
</dbReference>
<organism evidence="3 4">
    <name type="scientific">Cellulosimicrobium arenosum</name>
    <dbReference type="NCBI Taxonomy" id="2708133"/>
    <lineage>
        <taxon>Bacteria</taxon>
        <taxon>Bacillati</taxon>
        <taxon>Actinomycetota</taxon>
        <taxon>Actinomycetes</taxon>
        <taxon>Micrococcales</taxon>
        <taxon>Promicromonosporaceae</taxon>
        <taxon>Cellulosimicrobium</taxon>
    </lineage>
</organism>
<dbReference type="RefSeq" id="WP_191829123.1">
    <property type="nucleotide sequence ID" value="NZ_JACYHB010000008.1"/>
</dbReference>
<evidence type="ECO:0000313" key="3">
    <source>
        <dbReference type="EMBL" id="MBD8079533.1"/>
    </source>
</evidence>
<sequence>MNGSEETSRSGAGGGGLAERLAALEQENAELRRLVAERAPHVDEPQRPPRHRGRSAAAVVLLLVATLLAPVAAVSAWTERTLTDTERYVATVAPLAHDPVVRQAIAGRITHEVMERLDVAALVDQAIGELQSTLQEQGVAPRASAALPSLVAPLTSGVESFVRETANRLVNSDEFASTWAQANRVAHRQLVAVLRGSGGDVLQVGQDGQLTIQLAGVIDLLKERLVARGLDVAGNIPTVDASFTLAQTSQLVEVQNRYAQVVALGTWLPWVVLGLYAAGVLVAVRRARALVVAGLALTLAMLLLGVGLAVARALYLDALSGRVLRLDAAEVVFDQLLSFLRTTLRTVGVLGLVVALVAYLAGPGESARALRGAVVRGLARARAGAEQRGASSGRLGTWLGRHRRPARVVVLALAALVLLLAPHPTPPLVVGTAVVAGLLVAVLELVARPPQEVAGDDGPETATPDDRPGDRVLTRTT</sequence>
<name>A0A927PCM5_9MICO</name>
<keyword evidence="2" id="KW-1133">Transmembrane helix</keyword>
<dbReference type="EMBL" id="JACYHB010000008">
    <property type="protein sequence ID" value="MBD8079533.1"/>
    <property type="molecule type" value="Genomic_DNA"/>
</dbReference>
<comment type="caution">
    <text evidence="3">The sequence shown here is derived from an EMBL/GenBank/DDBJ whole genome shotgun (WGS) entry which is preliminary data.</text>
</comment>